<dbReference type="InterPro" id="IPR041732">
    <property type="entry name" value="RF3_GTP-bd"/>
</dbReference>
<organism evidence="10 11">
    <name type="scientific">Nannochloropsis gaditana</name>
    <dbReference type="NCBI Taxonomy" id="72520"/>
    <lineage>
        <taxon>Eukaryota</taxon>
        <taxon>Sar</taxon>
        <taxon>Stramenopiles</taxon>
        <taxon>Ochrophyta</taxon>
        <taxon>Eustigmatophyceae</taxon>
        <taxon>Eustigmatales</taxon>
        <taxon>Monodopsidaceae</taxon>
        <taxon>Nannochloropsis</taxon>
    </lineage>
</organism>
<dbReference type="NCBIfam" id="NF001964">
    <property type="entry name" value="PRK00741.1"/>
    <property type="match status" value="1"/>
</dbReference>
<reference evidence="10 11" key="1">
    <citation type="journal article" date="2014" name="Mol. Plant">
        <title>Chromosome Scale Genome Assembly and Transcriptome Profiling of Nannochloropsis gaditana in Nitrogen Depletion.</title>
        <authorList>
            <person name="Corteggiani Carpinelli E."/>
            <person name="Telatin A."/>
            <person name="Vitulo N."/>
            <person name="Forcato C."/>
            <person name="D'Angelo M."/>
            <person name="Schiavon R."/>
            <person name="Vezzi A."/>
            <person name="Giacometti G.M."/>
            <person name="Morosinotto T."/>
            <person name="Valle G."/>
        </authorList>
    </citation>
    <scope>NUCLEOTIDE SEQUENCE [LARGE SCALE GENOMIC DNA]</scope>
    <source>
        <strain evidence="10 11">B-31</strain>
    </source>
</reference>
<evidence type="ECO:0000256" key="5">
    <source>
        <dbReference type="ARBA" id="ARBA00022741"/>
    </source>
</evidence>
<keyword evidence="4" id="KW-0963">Cytoplasm</keyword>
<keyword evidence="6" id="KW-0648">Protein biosynthesis</keyword>
<evidence type="ECO:0000256" key="2">
    <source>
        <dbReference type="ARBA" id="ARBA00004496"/>
    </source>
</evidence>
<protein>
    <submittedName>
        <fullName evidence="10">Peptide chain release factor 3</fullName>
    </submittedName>
</protein>
<dbReference type="GO" id="GO:0009507">
    <property type="term" value="C:chloroplast"/>
    <property type="evidence" value="ECO:0007669"/>
    <property type="project" value="UniProtKB-SubCell"/>
</dbReference>
<evidence type="ECO:0000256" key="4">
    <source>
        <dbReference type="ARBA" id="ARBA00022490"/>
    </source>
</evidence>
<feature type="domain" description="Tr-type G" evidence="9">
    <location>
        <begin position="155"/>
        <end position="424"/>
    </location>
</feature>
<dbReference type="InterPro" id="IPR038467">
    <property type="entry name" value="RF3_dom_3_sf"/>
</dbReference>
<keyword evidence="8" id="KW-0472">Membrane</keyword>
<comment type="similarity">
    <text evidence="3">Belongs to the TRAFAC class translation factor GTPase superfamily. Classic translation factor GTPase family. PrfC subfamily.</text>
</comment>
<dbReference type="OrthoDB" id="364892at2759"/>
<dbReference type="PROSITE" id="PS51722">
    <property type="entry name" value="G_TR_2"/>
    <property type="match status" value="1"/>
</dbReference>
<evidence type="ECO:0000259" key="9">
    <source>
        <dbReference type="PROSITE" id="PS51722"/>
    </source>
</evidence>
<dbReference type="PANTHER" id="PTHR43556:SF2">
    <property type="entry name" value="PEPTIDE CHAIN RELEASE FACTOR RF3"/>
    <property type="match status" value="1"/>
</dbReference>
<dbReference type="InterPro" id="IPR031157">
    <property type="entry name" value="G_TR_CS"/>
</dbReference>
<dbReference type="AlphaFoldDB" id="W7TN94"/>
<dbReference type="SUPFAM" id="SSF54980">
    <property type="entry name" value="EF-G C-terminal domain-like"/>
    <property type="match status" value="1"/>
</dbReference>
<dbReference type="InterPro" id="IPR032090">
    <property type="entry name" value="RF3_C"/>
</dbReference>
<evidence type="ECO:0000256" key="8">
    <source>
        <dbReference type="SAM" id="Phobius"/>
    </source>
</evidence>
<comment type="caution">
    <text evidence="10">The sequence shown here is derived from an EMBL/GenBank/DDBJ whole genome shotgun (WGS) entry which is preliminary data.</text>
</comment>
<dbReference type="InterPro" id="IPR035647">
    <property type="entry name" value="EFG_III/V"/>
</dbReference>
<evidence type="ECO:0000256" key="7">
    <source>
        <dbReference type="ARBA" id="ARBA00023134"/>
    </source>
</evidence>
<keyword evidence="8" id="KW-1133">Transmembrane helix</keyword>
<dbReference type="GO" id="GO:0005829">
    <property type="term" value="C:cytosol"/>
    <property type="evidence" value="ECO:0007669"/>
    <property type="project" value="TreeGrafter"/>
</dbReference>
<dbReference type="Pfam" id="PF22042">
    <property type="entry name" value="EF-G_D2"/>
    <property type="match status" value="1"/>
</dbReference>
<dbReference type="Gene3D" id="3.30.70.3280">
    <property type="entry name" value="Peptide chain release factor 3, domain III"/>
    <property type="match status" value="1"/>
</dbReference>
<evidence type="ECO:0000313" key="11">
    <source>
        <dbReference type="Proteomes" id="UP000019335"/>
    </source>
</evidence>
<dbReference type="Gene3D" id="3.40.50.300">
    <property type="entry name" value="P-loop containing nucleotide triphosphate hydrolases"/>
    <property type="match status" value="1"/>
</dbReference>
<evidence type="ECO:0000313" key="10">
    <source>
        <dbReference type="EMBL" id="EWM21881.1"/>
    </source>
</evidence>
<dbReference type="FunFam" id="3.40.50.300:FF:000542">
    <property type="entry name" value="Peptide chain release factor 3"/>
    <property type="match status" value="1"/>
</dbReference>
<dbReference type="InterPro" id="IPR027417">
    <property type="entry name" value="P-loop_NTPase"/>
</dbReference>
<dbReference type="SUPFAM" id="SSF52540">
    <property type="entry name" value="P-loop containing nucleoside triphosphate hydrolases"/>
    <property type="match status" value="1"/>
</dbReference>
<dbReference type="GO" id="GO:0016150">
    <property type="term" value="F:translation release factor activity, codon nonspecific"/>
    <property type="evidence" value="ECO:0007669"/>
    <property type="project" value="TreeGrafter"/>
</dbReference>
<dbReference type="SUPFAM" id="SSF50447">
    <property type="entry name" value="Translation proteins"/>
    <property type="match status" value="1"/>
</dbReference>
<dbReference type="Pfam" id="PF16658">
    <property type="entry name" value="RF3_C"/>
    <property type="match status" value="1"/>
</dbReference>
<dbReference type="PANTHER" id="PTHR43556">
    <property type="entry name" value="PEPTIDE CHAIN RELEASE FACTOR RF3"/>
    <property type="match status" value="1"/>
</dbReference>
<dbReference type="EMBL" id="AZIL01002353">
    <property type="protein sequence ID" value="EWM21881.1"/>
    <property type="molecule type" value="Genomic_DNA"/>
</dbReference>
<name>W7TN94_9STRA</name>
<dbReference type="HAMAP" id="MF_00072">
    <property type="entry name" value="Rel_fac_3"/>
    <property type="match status" value="1"/>
</dbReference>
<dbReference type="Pfam" id="PF00009">
    <property type="entry name" value="GTP_EFTU"/>
    <property type="match status" value="1"/>
</dbReference>
<dbReference type="GO" id="GO:0003924">
    <property type="term" value="F:GTPase activity"/>
    <property type="evidence" value="ECO:0007669"/>
    <property type="project" value="InterPro"/>
</dbReference>
<dbReference type="InterPro" id="IPR009000">
    <property type="entry name" value="Transl_B-barrel_sf"/>
</dbReference>
<dbReference type="PROSITE" id="PS00301">
    <property type="entry name" value="G_TR_1"/>
    <property type="match status" value="1"/>
</dbReference>
<keyword evidence="8" id="KW-0812">Transmembrane</keyword>
<dbReference type="CDD" id="cd04169">
    <property type="entry name" value="RF3"/>
    <property type="match status" value="1"/>
</dbReference>
<dbReference type="Gene3D" id="2.40.30.10">
    <property type="entry name" value="Translation factors"/>
    <property type="match status" value="1"/>
</dbReference>
<feature type="transmembrane region" description="Helical" evidence="8">
    <location>
        <begin position="86"/>
        <end position="109"/>
    </location>
</feature>
<dbReference type="PRINTS" id="PR00315">
    <property type="entry name" value="ELONGATNFCT"/>
</dbReference>
<proteinExistence type="inferred from homology"/>
<evidence type="ECO:0000256" key="6">
    <source>
        <dbReference type="ARBA" id="ARBA00022917"/>
    </source>
</evidence>
<sequence length="685" mass="76189">MAHVKARDNKHCKGRSQHTIHTIPYIPLVFVRRLREKDTNQATVLSVLLPVSTFFPPSTATAILTRKGRGTRSKVVAKGILMASKRYYAATLLLLALLLCCHVTAFFPISSALDLRHRVSPVCSSEMLEAISPTENLAKEAIQTVVSDKTKSKVLERRTFAIISHPDSGKTTLTEKLLLYGGAINEAGAVRSRASQRKTQSDFMEMEKQRGISISSTVLTFDYSGFQINLLDTPGHADFGEDTYRTLSAADNALMLVDAGKGLEAQTRKLFEVCRLRGLPIYTFVNKMDRPAKGPVELVDEIEREMGLEVVPMVWPIGDGEDFKGVYDREARVVHLFERQGRKEKAAALDALPLSDPGLPKLLGSTLFAQLEEDVELLDALMPSLDVAKVMRGEQTPMFFGSAMSNFGVALFLNKFLAISEPPAPRETTAGSIGPEHPEFTGFVFKLQANLNPKHRDRVAYVRICSGKFEKGMKVSHSRLRGRQVNLAQASMLFGQDRETIEEAYPGDVVGLNNPGLFAIGDSIYTGPKTVRFPGIPSFSPEVFAYIFNPSAGKYKSFKKGIDELLEEGAVQLLYERNDEGKTSPILAAVGPLQLEVVSYRMKEEYGVETRLEPLTFTAARWSEATWEDIDRADAEGLIFGAMKCKDRWGRPVLLFRNDWKINQVVDEAPYLKLIPWAFAPDEER</sequence>
<evidence type="ECO:0000256" key="1">
    <source>
        <dbReference type="ARBA" id="ARBA00004229"/>
    </source>
</evidence>
<dbReference type="GO" id="GO:0005525">
    <property type="term" value="F:GTP binding"/>
    <property type="evidence" value="ECO:0007669"/>
    <property type="project" value="UniProtKB-KW"/>
</dbReference>
<keyword evidence="5" id="KW-0547">Nucleotide-binding</keyword>
<gene>
    <name evidence="10" type="primary">PRF3</name>
    <name evidence="10" type="ORF">Naga_100159g4</name>
</gene>
<keyword evidence="11" id="KW-1185">Reference proteome</keyword>
<evidence type="ECO:0000256" key="3">
    <source>
        <dbReference type="ARBA" id="ARBA00009978"/>
    </source>
</evidence>
<dbReference type="InterPro" id="IPR053905">
    <property type="entry name" value="EF-G-like_DII"/>
</dbReference>
<dbReference type="NCBIfam" id="TIGR00231">
    <property type="entry name" value="small_GTP"/>
    <property type="match status" value="1"/>
</dbReference>
<dbReference type="InterPro" id="IPR005225">
    <property type="entry name" value="Small_GTP-bd"/>
</dbReference>
<dbReference type="Proteomes" id="UP000019335">
    <property type="component" value="Unassembled WGS sequence"/>
</dbReference>
<accession>W7TN94</accession>
<comment type="subcellular location">
    <subcellularLocation>
        <location evidence="2">Cytoplasm</location>
    </subcellularLocation>
    <subcellularLocation>
        <location evidence="1">Plastid</location>
        <location evidence="1">Chloroplast</location>
    </subcellularLocation>
</comment>
<dbReference type="NCBIfam" id="TIGR00503">
    <property type="entry name" value="prfC"/>
    <property type="match status" value="1"/>
</dbReference>
<dbReference type="InterPro" id="IPR004548">
    <property type="entry name" value="PrfC"/>
</dbReference>
<dbReference type="InterPro" id="IPR000795">
    <property type="entry name" value="T_Tr_GTP-bd_dom"/>
</dbReference>
<keyword evidence="7" id="KW-0342">GTP-binding</keyword>